<protein>
    <recommendedName>
        <fullName evidence="3">tRNA (guanine(46)-N(7))-methyltransferase</fullName>
        <ecNumber evidence="3">2.1.1.33</ecNumber>
    </recommendedName>
</protein>
<dbReference type="Proteomes" id="UP000273154">
    <property type="component" value="Chromosome"/>
</dbReference>
<dbReference type="RefSeq" id="WP_126421022.1">
    <property type="nucleotide sequence ID" value="NZ_AP019367.1"/>
</dbReference>
<dbReference type="InterPro" id="IPR029063">
    <property type="entry name" value="SAM-dependent_MTases_sf"/>
</dbReference>
<dbReference type="PANTHER" id="PTHR23417:SF14">
    <property type="entry name" value="PENTACOTRIPEPTIDE-REPEAT REGION OF PRORP DOMAIN-CONTAINING PROTEIN"/>
    <property type="match status" value="1"/>
</dbReference>
<dbReference type="CDD" id="cd02440">
    <property type="entry name" value="AdoMet_MTases"/>
    <property type="match status" value="1"/>
</dbReference>
<evidence type="ECO:0000313" key="8">
    <source>
        <dbReference type="EMBL" id="BBH49714.1"/>
    </source>
</evidence>
<comment type="catalytic activity">
    <reaction evidence="1">
        <text>guanosine(46) in tRNA + S-adenosyl-L-methionine = N(7)-methylguanosine(46) in tRNA + S-adenosyl-L-homocysteine</text>
        <dbReference type="Rhea" id="RHEA:42708"/>
        <dbReference type="Rhea" id="RHEA-COMP:10188"/>
        <dbReference type="Rhea" id="RHEA-COMP:10189"/>
        <dbReference type="ChEBI" id="CHEBI:57856"/>
        <dbReference type="ChEBI" id="CHEBI:59789"/>
        <dbReference type="ChEBI" id="CHEBI:74269"/>
        <dbReference type="ChEBI" id="CHEBI:74480"/>
        <dbReference type="EC" id="2.1.1.33"/>
    </reaction>
</comment>
<evidence type="ECO:0000256" key="4">
    <source>
        <dbReference type="ARBA" id="ARBA00022603"/>
    </source>
</evidence>
<dbReference type="EC" id="2.1.1.33" evidence="3"/>
<dbReference type="InterPro" id="IPR003358">
    <property type="entry name" value="tRNA_(Gua-N-7)_MeTrfase_Trmb"/>
</dbReference>
<dbReference type="GO" id="GO:0043527">
    <property type="term" value="C:tRNA methyltransferase complex"/>
    <property type="evidence" value="ECO:0007669"/>
    <property type="project" value="TreeGrafter"/>
</dbReference>
<keyword evidence="9" id="KW-1185">Reference proteome</keyword>
<proteinExistence type="predicted"/>
<keyword evidence="4" id="KW-0489">Methyltransferase</keyword>
<evidence type="ECO:0000313" key="9">
    <source>
        <dbReference type="Proteomes" id="UP000273154"/>
    </source>
</evidence>
<evidence type="ECO:0000256" key="3">
    <source>
        <dbReference type="ARBA" id="ARBA00011977"/>
    </source>
</evidence>
<dbReference type="AlphaFoldDB" id="A0A3G9K6M9"/>
<evidence type="ECO:0000256" key="2">
    <source>
        <dbReference type="ARBA" id="ARBA00003015"/>
    </source>
</evidence>
<dbReference type="Gene3D" id="3.40.50.150">
    <property type="entry name" value="Vaccinia Virus protein VP39"/>
    <property type="match status" value="1"/>
</dbReference>
<organism evidence="8 9">
    <name type="scientific">Parolsenella catena</name>
    <dbReference type="NCBI Taxonomy" id="2003188"/>
    <lineage>
        <taxon>Bacteria</taxon>
        <taxon>Bacillati</taxon>
        <taxon>Actinomycetota</taxon>
        <taxon>Coriobacteriia</taxon>
        <taxon>Coriobacteriales</taxon>
        <taxon>Atopobiaceae</taxon>
        <taxon>Parolsenella</taxon>
    </lineage>
</organism>
<dbReference type="GO" id="GO:0008176">
    <property type="term" value="F:tRNA (guanine(46)-N7)-methyltransferase activity"/>
    <property type="evidence" value="ECO:0007669"/>
    <property type="project" value="UniProtKB-EC"/>
</dbReference>
<name>A0A3G9K6M9_9ACTN</name>
<reference evidence="9" key="1">
    <citation type="submission" date="2018-11" db="EMBL/GenBank/DDBJ databases">
        <title>Comparative genomics of Parolsenella catena and Libanicoccus massiliensis: Reclassification of Libanicoccus massiliensis as Parolsenella massiliensis comb. nov.</title>
        <authorList>
            <person name="Sakamoto M."/>
            <person name="Ikeyama N."/>
            <person name="Murakami T."/>
            <person name="Mori H."/>
            <person name="Yuki M."/>
            <person name="Ohkuma M."/>
        </authorList>
    </citation>
    <scope>NUCLEOTIDE SEQUENCE [LARGE SCALE GENOMIC DNA]</scope>
    <source>
        <strain evidence="9">JCM 31932</strain>
    </source>
</reference>
<keyword evidence="6" id="KW-0949">S-adenosyl-L-methionine</keyword>
<accession>A0A3G9K6M9</accession>
<dbReference type="PROSITE" id="PS51625">
    <property type="entry name" value="SAM_MT_TRMB"/>
    <property type="match status" value="1"/>
</dbReference>
<dbReference type="GeneID" id="88848448"/>
<evidence type="ECO:0000256" key="7">
    <source>
        <dbReference type="ARBA" id="ARBA00022694"/>
    </source>
</evidence>
<dbReference type="PANTHER" id="PTHR23417">
    <property type="entry name" value="3-DEOXY-D-MANNO-OCTULOSONIC-ACID TRANSFERASE/TRNA GUANINE-N 7 - -METHYLTRANSFERASE"/>
    <property type="match status" value="1"/>
</dbReference>
<keyword evidence="7" id="KW-0819">tRNA processing</keyword>
<dbReference type="Pfam" id="PF02390">
    <property type="entry name" value="Methyltransf_4"/>
    <property type="match status" value="1"/>
</dbReference>
<evidence type="ECO:0000256" key="1">
    <source>
        <dbReference type="ARBA" id="ARBA00000142"/>
    </source>
</evidence>
<comment type="function">
    <text evidence="2">Catalyzes the formation of N(7)-methylguanine at position 46 (m7G46) in tRNA.</text>
</comment>
<dbReference type="OrthoDB" id="9802090at2"/>
<evidence type="ECO:0000256" key="5">
    <source>
        <dbReference type="ARBA" id="ARBA00022679"/>
    </source>
</evidence>
<dbReference type="SUPFAM" id="SSF53335">
    <property type="entry name" value="S-adenosyl-L-methionine-dependent methyltransferases"/>
    <property type="match status" value="1"/>
</dbReference>
<dbReference type="KEGG" id="pcat:Pcatena_03010"/>
<evidence type="ECO:0000256" key="6">
    <source>
        <dbReference type="ARBA" id="ARBA00022691"/>
    </source>
</evidence>
<gene>
    <name evidence="8" type="ORF">Pcatena_03010</name>
</gene>
<keyword evidence="5" id="KW-0808">Transferase</keyword>
<dbReference type="EMBL" id="AP019367">
    <property type="protein sequence ID" value="BBH49714.1"/>
    <property type="molecule type" value="Genomic_DNA"/>
</dbReference>
<sequence length="279" mass="30774">MPHGLHIRLPKNFVLEERLERYAGAIEPNPYAWCGMWAWACAPVGAPAFREVRLDLGCGRGSFTVEMARREPDVLFIGMDAEPICIAYAAQAGCESGLPNVLFVPGTAMRIKEMFAPGELACIYLNFPTPFPRKKDSHKRLVNFERLMDYRVVLAPDGEVRLRTDSQPLFDFALTQVPIAGYELGWSSRDARAERPDEPTSEYEVKLGGRGARVCAYVATPGPAPVNPTQTAEVSLAAYIPQDLASFDGYAPHGMEATIQNLRNRAAKKNGDWADGITL</sequence>